<dbReference type="PANTHER" id="PTHR46481:SF10">
    <property type="entry name" value="ZINC FINGER BED DOMAIN-CONTAINING PROTEIN 39"/>
    <property type="match status" value="1"/>
</dbReference>
<keyword evidence="3" id="KW-0863">Zinc-finger</keyword>
<dbReference type="InterPro" id="IPR036236">
    <property type="entry name" value="Znf_C2H2_sf"/>
</dbReference>
<keyword evidence="5" id="KW-0805">Transcription regulation</keyword>
<evidence type="ECO:0000256" key="3">
    <source>
        <dbReference type="ARBA" id="ARBA00022771"/>
    </source>
</evidence>
<evidence type="ECO:0000259" key="8">
    <source>
        <dbReference type="Pfam" id="PF02892"/>
    </source>
</evidence>
<gene>
    <name evidence="9" type="ORF">PR048_009001</name>
</gene>
<dbReference type="EMBL" id="JARBHB010000003">
    <property type="protein sequence ID" value="KAJ8889502.1"/>
    <property type="molecule type" value="Genomic_DNA"/>
</dbReference>
<evidence type="ECO:0000256" key="1">
    <source>
        <dbReference type="ARBA" id="ARBA00004123"/>
    </source>
</evidence>
<evidence type="ECO:0000256" key="4">
    <source>
        <dbReference type="ARBA" id="ARBA00022833"/>
    </source>
</evidence>
<sequence>MAPKSDIWLRFTIKTNDETKAVCLHCSKEVGRCDKTSHDFNTTNLRTHMGSDQPDKKLKLYDLKTFSEMFASWNRSAPQSIETDRALAKMICTDMQPASIVEDEAAYNMGEQLPELAKTVTIKLKDILKTADELAVTTNLWTSGADFIIMPFCGSSHTGELIAEKYFYGIFEWEIAGKVKVIISVSAASMKSAIAQLPNVSRIPCVQHRLQLVVKEGCLNQSSVLNLWQMLNALSHFHMSGLHQVIERSSSKVWITTTCSNERRSDKMGFMLLHAGEIG</sequence>
<evidence type="ECO:0000313" key="10">
    <source>
        <dbReference type="Proteomes" id="UP001159363"/>
    </source>
</evidence>
<dbReference type="InterPro" id="IPR003656">
    <property type="entry name" value="Znf_BED"/>
</dbReference>
<evidence type="ECO:0000256" key="6">
    <source>
        <dbReference type="ARBA" id="ARBA00023163"/>
    </source>
</evidence>
<dbReference type="PANTHER" id="PTHR46481">
    <property type="entry name" value="ZINC FINGER BED DOMAIN-CONTAINING PROTEIN 4"/>
    <property type="match status" value="1"/>
</dbReference>
<accession>A0ABQ9HYN4</accession>
<proteinExistence type="predicted"/>
<keyword evidence="4" id="KW-0862">Zinc</keyword>
<dbReference type="Pfam" id="PF02892">
    <property type="entry name" value="zf-BED"/>
    <property type="match status" value="1"/>
</dbReference>
<dbReference type="SUPFAM" id="SSF57667">
    <property type="entry name" value="beta-beta-alpha zinc fingers"/>
    <property type="match status" value="1"/>
</dbReference>
<keyword evidence="7" id="KW-0539">Nucleus</keyword>
<keyword evidence="6" id="KW-0804">Transcription</keyword>
<dbReference type="InterPro" id="IPR052035">
    <property type="entry name" value="ZnF_BED_domain_contain"/>
</dbReference>
<protein>
    <recommendedName>
        <fullName evidence="8">BED-type domain-containing protein</fullName>
    </recommendedName>
</protein>
<feature type="domain" description="BED-type" evidence="8">
    <location>
        <begin position="7"/>
        <end position="49"/>
    </location>
</feature>
<comment type="subcellular location">
    <subcellularLocation>
        <location evidence="1">Nucleus</location>
    </subcellularLocation>
</comment>
<dbReference type="SUPFAM" id="SSF53098">
    <property type="entry name" value="Ribonuclease H-like"/>
    <property type="match status" value="1"/>
</dbReference>
<evidence type="ECO:0000256" key="5">
    <source>
        <dbReference type="ARBA" id="ARBA00023015"/>
    </source>
</evidence>
<organism evidence="9 10">
    <name type="scientific">Dryococelus australis</name>
    <dbReference type="NCBI Taxonomy" id="614101"/>
    <lineage>
        <taxon>Eukaryota</taxon>
        <taxon>Metazoa</taxon>
        <taxon>Ecdysozoa</taxon>
        <taxon>Arthropoda</taxon>
        <taxon>Hexapoda</taxon>
        <taxon>Insecta</taxon>
        <taxon>Pterygota</taxon>
        <taxon>Neoptera</taxon>
        <taxon>Polyneoptera</taxon>
        <taxon>Phasmatodea</taxon>
        <taxon>Verophasmatodea</taxon>
        <taxon>Anareolatae</taxon>
        <taxon>Phasmatidae</taxon>
        <taxon>Eurycanthinae</taxon>
        <taxon>Dryococelus</taxon>
    </lineage>
</organism>
<dbReference type="InterPro" id="IPR012337">
    <property type="entry name" value="RNaseH-like_sf"/>
</dbReference>
<keyword evidence="10" id="KW-1185">Reference proteome</keyword>
<evidence type="ECO:0000313" key="9">
    <source>
        <dbReference type="EMBL" id="KAJ8889502.1"/>
    </source>
</evidence>
<evidence type="ECO:0000256" key="2">
    <source>
        <dbReference type="ARBA" id="ARBA00022723"/>
    </source>
</evidence>
<reference evidence="9 10" key="1">
    <citation type="submission" date="2023-02" db="EMBL/GenBank/DDBJ databases">
        <title>LHISI_Scaffold_Assembly.</title>
        <authorList>
            <person name="Stuart O.P."/>
            <person name="Cleave R."/>
            <person name="Magrath M.J.L."/>
            <person name="Mikheyev A.S."/>
        </authorList>
    </citation>
    <scope>NUCLEOTIDE SEQUENCE [LARGE SCALE GENOMIC DNA]</scope>
    <source>
        <strain evidence="9">Daus_M_001</strain>
        <tissue evidence="9">Leg muscle</tissue>
    </source>
</reference>
<keyword evidence="2" id="KW-0479">Metal-binding</keyword>
<name>A0ABQ9HYN4_9NEOP</name>
<dbReference type="Proteomes" id="UP001159363">
    <property type="component" value="Chromosome 3"/>
</dbReference>
<evidence type="ECO:0000256" key="7">
    <source>
        <dbReference type="ARBA" id="ARBA00023242"/>
    </source>
</evidence>
<comment type="caution">
    <text evidence="9">The sequence shown here is derived from an EMBL/GenBank/DDBJ whole genome shotgun (WGS) entry which is preliminary data.</text>
</comment>